<feature type="region of interest" description="Disordered" evidence="1">
    <location>
        <begin position="103"/>
        <end position="128"/>
    </location>
</feature>
<evidence type="ECO:0000313" key="5">
    <source>
        <dbReference type="Proteomes" id="UP000095751"/>
    </source>
</evidence>
<protein>
    <submittedName>
        <fullName evidence="4">Uncharacterized protein</fullName>
    </submittedName>
</protein>
<evidence type="ECO:0000256" key="2">
    <source>
        <dbReference type="SAM" id="Phobius"/>
    </source>
</evidence>
<dbReference type="Proteomes" id="UP000095751">
    <property type="component" value="Unassembled WGS sequence"/>
</dbReference>
<dbReference type="AlphaFoldDB" id="A0A1E7ERI6"/>
<feature type="signal peptide" evidence="3">
    <location>
        <begin position="1"/>
        <end position="21"/>
    </location>
</feature>
<evidence type="ECO:0000313" key="4">
    <source>
        <dbReference type="EMBL" id="OEU08446.1"/>
    </source>
</evidence>
<keyword evidence="3" id="KW-0732">Signal</keyword>
<evidence type="ECO:0000256" key="1">
    <source>
        <dbReference type="SAM" id="MobiDB-lite"/>
    </source>
</evidence>
<name>A0A1E7ERI6_9STRA</name>
<evidence type="ECO:0000256" key="3">
    <source>
        <dbReference type="SAM" id="SignalP"/>
    </source>
</evidence>
<keyword evidence="2" id="KW-1133">Transmembrane helix</keyword>
<dbReference type="KEGG" id="fcy:FRACYDRAFT_271692"/>
<dbReference type="OrthoDB" id="201266at2759"/>
<keyword evidence="2" id="KW-0812">Transmembrane</keyword>
<keyword evidence="2" id="KW-0472">Membrane</keyword>
<accession>A0A1E7ERI6</accession>
<dbReference type="InParanoid" id="A0A1E7ERI6"/>
<reference evidence="4 5" key="1">
    <citation type="submission" date="2016-09" db="EMBL/GenBank/DDBJ databases">
        <title>Extensive genetic diversity and differential bi-allelic expression allows diatom success in the polar Southern Ocean.</title>
        <authorList>
            <consortium name="DOE Joint Genome Institute"/>
            <person name="Mock T."/>
            <person name="Otillar R.P."/>
            <person name="Strauss J."/>
            <person name="Dupont C."/>
            <person name="Frickenhaus S."/>
            <person name="Maumus F."/>
            <person name="Mcmullan M."/>
            <person name="Sanges R."/>
            <person name="Schmutz J."/>
            <person name="Toseland A."/>
            <person name="Valas R."/>
            <person name="Veluchamy A."/>
            <person name="Ward B.J."/>
            <person name="Allen A."/>
            <person name="Barry K."/>
            <person name="Falciatore A."/>
            <person name="Ferrante M."/>
            <person name="Fortunato A.E."/>
            <person name="Gloeckner G."/>
            <person name="Gruber A."/>
            <person name="Hipkin R."/>
            <person name="Janech M."/>
            <person name="Kroth P."/>
            <person name="Leese F."/>
            <person name="Lindquist E."/>
            <person name="Lyon B.R."/>
            <person name="Martin J."/>
            <person name="Mayer C."/>
            <person name="Parker M."/>
            <person name="Quesneville H."/>
            <person name="Raymond J."/>
            <person name="Uhlig C."/>
            <person name="Valentin K.U."/>
            <person name="Worden A.Z."/>
            <person name="Armbrust E.V."/>
            <person name="Bowler C."/>
            <person name="Green B."/>
            <person name="Moulton V."/>
            <person name="Van Oosterhout C."/>
            <person name="Grigoriev I."/>
        </authorList>
    </citation>
    <scope>NUCLEOTIDE SEQUENCE [LARGE SCALE GENOMIC DNA]</scope>
    <source>
        <strain evidence="4 5">CCMP1102</strain>
    </source>
</reference>
<keyword evidence="5" id="KW-1185">Reference proteome</keyword>
<proteinExistence type="predicted"/>
<sequence length="128" mass="13793">MLRHSLLKVITALFVLQTVTAFAPLQKPFTNNVMEKIGQFATTAAVVISTSPLVALAEEADDYEYGAVSAPIGVAWAAGCFAILTALLPIALSGGENEFNKMKERDESTFGKGDLSALDRNRKKKGRF</sequence>
<feature type="chain" id="PRO_5009192162" evidence="3">
    <location>
        <begin position="22"/>
        <end position="128"/>
    </location>
</feature>
<gene>
    <name evidence="4" type="ORF">FRACYDRAFT_271692</name>
</gene>
<organism evidence="4 5">
    <name type="scientific">Fragilariopsis cylindrus CCMP1102</name>
    <dbReference type="NCBI Taxonomy" id="635003"/>
    <lineage>
        <taxon>Eukaryota</taxon>
        <taxon>Sar</taxon>
        <taxon>Stramenopiles</taxon>
        <taxon>Ochrophyta</taxon>
        <taxon>Bacillariophyta</taxon>
        <taxon>Bacillariophyceae</taxon>
        <taxon>Bacillariophycidae</taxon>
        <taxon>Bacillariales</taxon>
        <taxon>Bacillariaceae</taxon>
        <taxon>Fragilariopsis</taxon>
    </lineage>
</organism>
<feature type="transmembrane region" description="Helical" evidence="2">
    <location>
        <begin position="68"/>
        <end position="92"/>
    </location>
</feature>
<dbReference type="EMBL" id="KV784380">
    <property type="protein sequence ID" value="OEU08446.1"/>
    <property type="molecule type" value="Genomic_DNA"/>
</dbReference>